<feature type="signal peptide" evidence="1">
    <location>
        <begin position="1"/>
        <end position="25"/>
    </location>
</feature>
<accession>A0ABZ2C534</accession>
<organism evidence="2 3">
    <name type="scientific">Candidatus Bealeia paramacronuclearis</name>
    <dbReference type="NCBI Taxonomy" id="1921001"/>
    <lineage>
        <taxon>Bacteria</taxon>
        <taxon>Pseudomonadati</taxon>
        <taxon>Pseudomonadota</taxon>
        <taxon>Alphaproteobacteria</taxon>
        <taxon>Holosporales</taxon>
        <taxon>Holosporaceae</taxon>
        <taxon>Candidatus Bealeia</taxon>
    </lineage>
</organism>
<reference evidence="2 3" key="1">
    <citation type="journal article" date="2024" name="Environ. Microbiol.">
        <title>Novel evolutionary insights on the interactions of the Holosporales (Alphaproteobacteria) with eukaryotic hosts from comparative genomics.</title>
        <authorList>
            <person name="Giovannini M."/>
            <person name="Petroni G."/>
            <person name="Castelli M."/>
        </authorList>
    </citation>
    <scope>NUCLEOTIDE SEQUENCE [LARGE SCALE GENOMIC DNA]</scope>
    <source>
        <strain evidence="2 3">US_Bl 15I1</strain>
    </source>
</reference>
<proteinExistence type="predicted"/>
<protein>
    <submittedName>
        <fullName evidence="2">Uncharacterized protein</fullName>
    </submittedName>
</protein>
<name>A0ABZ2C534_9PROT</name>
<gene>
    <name evidence="2" type="ORF">Bealeia1_01033</name>
</gene>
<keyword evidence="1" id="KW-0732">Signal</keyword>
<evidence type="ECO:0000313" key="2">
    <source>
        <dbReference type="EMBL" id="WVX66845.1"/>
    </source>
</evidence>
<dbReference type="Proteomes" id="UP001330434">
    <property type="component" value="Chromosome"/>
</dbReference>
<keyword evidence="3" id="KW-1185">Reference proteome</keyword>
<evidence type="ECO:0000256" key="1">
    <source>
        <dbReference type="SAM" id="SignalP"/>
    </source>
</evidence>
<dbReference type="RefSeq" id="WP_331255664.1">
    <property type="nucleotide sequence ID" value="NZ_JAVHWZ010000001.1"/>
</dbReference>
<sequence length="124" mass="13359">MKNPIISSFLILSTVSLLSALNLSANNHKIAVNNLSTDVVDIYVRGEGKNSPTQPHATVLGKTKKEFSQSHPDAFIEVVAISQGSQPDWNPTGGACKHLLSTTDHTIVVEDTAMGLKFRCETVN</sequence>
<evidence type="ECO:0000313" key="3">
    <source>
        <dbReference type="Proteomes" id="UP001330434"/>
    </source>
</evidence>
<dbReference type="EMBL" id="CP133270">
    <property type="protein sequence ID" value="WVX66845.1"/>
    <property type="molecule type" value="Genomic_DNA"/>
</dbReference>
<feature type="chain" id="PRO_5045467429" evidence="1">
    <location>
        <begin position="26"/>
        <end position="124"/>
    </location>
</feature>